<sequence length="82" mass="9248">MGMASYNGMEGSSTLPPLYNEPVPEQPSEPKRRGDKSKTPWGQSKHRRGKQKTLEEQFAAEIKAGLIKIVRRRGKPPEIVFL</sequence>
<feature type="region of interest" description="Disordered" evidence="1">
    <location>
        <begin position="1"/>
        <end position="55"/>
    </location>
</feature>
<protein>
    <submittedName>
        <fullName evidence="2">Uncharacterized protein</fullName>
    </submittedName>
</protein>
<organism evidence="2 3">
    <name type="scientific">Caulobacter phage CcrPW</name>
    <dbReference type="NCBI Taxonomy" id="2283271"/>
    <lineage>
        <taxon>Viruses</taxon>
        <taxon>Duplodnaviria</taxon>
        <taxon>Heunggongvirae</taxon>
        <taxon>Uroviricota</taxon>
        <taxon>Caudoviricetes</taxon>
        <taxon>Jeanschmidtviridae</taxon>
        <taxon>Colossusvirus</taxon>
        <taxon>Colossusvirus PW</taxon>
    </lineage>
</organism>
<dbReference type="Proteomes" id="UP000259026">
    <property type="component" value="Segment"/>
</dbReference>
<reference evidence="2" key="1">
    <citation type="submission" date="2018-07" db="EMBL/GenBank/DDBJ databases">
        <authorList>
            <person name="Quirk P.G."/>
            <person name="Krulwich T.A."/>
        </authorList>
    </citation>
    <scope>NUCLEOTIDE SEQUENCE</scope>
</reference>
<dbReference type="EMBL" id="MH588545">
    <property type="protein sequence ID" value="AXQ68733.1"/>
    <property type="molecule type" value="Genomic_DNA"/>
</dbReference>
<gene>
    <name evidence="2" type="ORF">CcrPW_gp194c</name>
</gene>
<keyword evidence="3" id="KW-1185">Reference proteome</keyword>
<evidence type="ECO:0000256" key="1">
    <source>
        <dbReference type="SAM" id="MobiDB-lite"/>
    </source>
</evidence>
<reference evidence="2" key="2">
    <citation type="submission" date="2018-09" db="EMBL/GenBank/DDBJ databases">
        <title>Giant CbK-like Caulobacter bacteriophages have genetically divergent genomes.</title>
        <authorList>
            <person name="Wilson K."/>
            <person name="Ely B."/>
        </authorList>
    </citation>
    <scope>NUCLEOTIDE SEQUENCE [LARGE SCALE GENOMIC DNA]</scope>
</reference>
<name>A0A385EAA3_9CAUD</name>
<evidence type="ECO:0000313" key="2">
    <source>
        <dbReference type="EMBL" id="AXQ68733.1"/>
    </source>
</evidence>
<proteinExistence type="predicted"/>
<evidence type="ECO:0000313" key="3">
    <source>
        <dbReference type="Proteomes" id="UP000259026"/>
    </source>
</evidence>
<accession>A0A385EAA3</accession>
<feature type="compositionally biased region" description="Basic and acidic residues" evidence="1">
    <location>
        <begin position="28"/>
        <end position="38"/>
    </location>
</feature>